<reference evidence="1 2" key="1">
    <citation type="journal article" date="2016" name="Nat. Commun.">
        <title>Thousands of microbial genomes shed light on interconnected biogeochemical processes in an aquifer system.</title>
        <authorList>
            <person name="Anantharaman K."/>
            <person name="Brown C.T."/>
            <person name="Hug L.A."/>
            <person name="Sharon I."/>
            <person name="Castelle C.J."/>
            <person name="Probst A.J."/>
            <person name="Thomas B.C."/>
            <person name="Singh A."/>
            <person name="Wilkins M.J."/>
            <person name="Karaoz U."/>
            <person name="Brodie E.L."/>
            <person name="Williams K.H."/>
            <person name="Hubbard S.S."/>
            <person name="Banfield J.F."/>
        </authorList>
    </citation>
    <scope>NUCLEOTIDE SEQUENCE [LARGE SCALE GENOMIC DNA]</scope>
</reference>
<dbReference type="EMBL" id="MFCR01000002">
    <property type="protein sequence ID" value="OGE19640.1"/>
    <property type="molecule type" value="Genomic_DNA"/>
</dbReference>
<evidence type="ECO:0000313" key="1">
    <source>
        <dbReference type="EMBL" id="OGE19640.1"/>
    </source>
</evidence>
<gene>
    <name evidence="1" type="ORF">A2871_03170</name>
</gene>
<organism evidence="1 2">
    <name type="scientific">Candidatus Daviesbacteria bacterium RIFCSPHIGHO2_01_FULL_41_23</name>
    <dbReference type="NCBI Taxonomy" id="1797764"/>
    <lineage>
        <taxon>Bacteria</taxon>
        <taxon>Candidatus Daviesiibacteriota</taxon>
    </lineage>
</organism>
<accession>A0A1F5ITJ5</accession>
<evidence type="ECO:0000313" key="2">
    <source>
        <dbReference type="Proteomes" id="UP000176336"/>
    </source>
</evidence>
<dbReference type="Proteomes" id="UP000176336">
    <property type="component" value="Unassembled WGS sequence"/>
</dbReference>
<sequence>MIQIMTTPEVVCADGTVFVHGKVVLWVRFGRNPAEEAILLSKQIQDGHVSEVWVVHGAFLRTLLSERFIEAQQGLPIGTIKGVKDKKARPVYQVIPPK</sequence>
<proteinExistence type="predicted"/>
<dbReference type="AlphaFoldDB" id="A0A1F5ITJ5"/>
<comment type="caution">
    <text evidence="1">The sequence shown here is derived from an EMBL/GenBank/DDBJ whole genome shotgun (WGS) entry which is preliminary data.</text>
</comment>
<name>A0A1F5ITJ5_9BACT</name>
<protein>
    <submittedName>
        <fullName evidence="1">Uncharacterized protein</fullName>
    </submittedName>
</protein>